<feature type="compositionally biased region" description="Pro residues" evidence="1">
    <location>
        <begin position="318"/>
        <end position="327"/>
    </location>
</feature>
<reference evidence="2" key="1">
    <citation type="submission" date="2020-02" db="EMBL/GenBank/DDBJ databases">
        <authorList>
            <person name="Meier V. D."/>
        </authorList>
    </citation>
    <scope>NUCLEOTIDE SEQUENCE</scope>
    <source>
        <strain evidence="2">AVDCRST_MAG18</strain>
    </source>
</reference>
<feature type="compositionally biased region" description="Basic and acidic residues" evidence="1">
    <location>
        <begin position="1"/>
        <end position="16"/>
    </location>
</feature>
<feature type="non-terminal residue" evidence="2">
    <location>
        <position position="1"/>
    </location>
</feature>
<feature type="compositionally biased region" description="Low complexity" evidence="1">
    <location>
        <begin position="335"/>
        <end position="355"/>
    </location>
</feature>
<feature type="region of interest" description="Disordered" evidence="1">
    <location>
        <begin position="160"/>
        <end position="194"/>
    </location>
</feature>
<sequence>ACQHRREAAGSHERGPRFRHPARPRGGGGAGLHRGIPLEQRRPTVRRRVVPRTFRRARRALSAGLLACAARARTAAASRGPPDDRRFRAPLPAVLLPARADPLRRFLSLCMGWLHPGTGLLPLSLPAASRRANAIARHRVLAEDQPQGADFGLSALRRVGLPRPRPPSSPEHGHLQTRLPRARSRDLRTARPAAANSWAIATRRRRLRLASLTGIRVLPQRPHRCAGRDPDRPGALPTGARATGRGGDRPRAGDADEALPRPTAPGLRAARAVVLAARLHRHGGPRLPPGPVERRQQFPPVPDLPGRGGVRQRRALPAAPPPAPGHPPGKRGLRQRCGAPAARPRAPALPGSGRARPVRCATSRPTADERDPPPSDASLPLVLCLVDSAADARAGPGPLPAAVRGGGCLLHAPLAAAPGADRARVVALEAAAELL</sequence>
<gene>
    <name evidence="2" type="ORF">AVDCRST_MAG18-3764</name>
</gene>
<feature type="region of interest" description="Disordered" evidence="1">
    <location>
        <begin position="1"/>
        <end position="43"/>
    </location>
</feature>
<name>A0A6J4VRJ5_9BACT</name>
<accession>A0A6J4VRJ5</accession>
<organism evidence="2">
    <name type="scientific">uncultured Thermomicrobiales bacterium</name>
    <dbReference type="NCBI Taxonomy" id="1645740"/>
    <lineage>
        <taxon>Bacteria</taxon>
        <taxon>Pseudomonadati</taxon>
        <taxon>Thermomicrobiota</taxon>
        <taxon>Thermomicrobia</taxon>
        <taxon>Thermomicrobiales</taxon>
        <taxon>environmental samples</taxon>
    </lineage>
</organism>
<evidence type="ECO:0000313" key="2">
    <source>
        <dbReference type="EMBL" id="CAA9585483.1"/>
    </source>
</evidence>
<feature type="compositionally biased region" description="Low complexity" evidence="1">
    <location>
        <begin position="233"/>
        <end position="243"/>
    </location>
</feature>
<feature type="region of interest" description="Disordered" evidence="1">
    <location>
        <begin position="281"/>
        <end position="376"/>
    </location>
</feature>
<evidence type="ECO:0000256" key="1">
    <source>
        <dbReference type="SAM" id="MobiDB-lite"/>
    </source>
</evidence>
<protein>
    <submittedName>
        <fullName evidence="2">Uncharacterized protein</fullName>
    </submittedName>
</protein>
<dbReference type="EMBL" id="CADCWN010000297">
    <property type="protein sequence ID" value="CAA9585483.1"/>
    <property type="molecule type" value="Genomic_DNA"/>
</dbReference>
<feature type="non-terminal residue" evidence="2">
    <location>
        <position position="435"/>
    </location>
</feature>
<feature type="region of interest" description="Disordered" evidence="1">
    <location>
        <begin position="220"/>
        <end position="266"/>
    </location>
</feature>
<dbReference type="AlphaFoldDB" id="A0A6J4VRJ5"/>
<proteinExistence type="predicted"/>